<protein>
    <submittedName>
        <fullName evidence="1">Uncharacterized protein</fullName>
    </submittedName>
</protein>
<proteinExistence type="predicted"/>
<evidence type="ECO:0000313" key="2">
    <source>
        <dbReference type="Proteomes" id="UP001234202"/>
    </source>
</evidence>
<organism evidence="1 2">
    <name type="scientific">Naganishia onofrii</name>
    <dbReference type="NCBI Taxonomy" id="1851511"/>
    <lineage>
        <taxon>Eukaryota</taxon>
        <taxon>Fungi</taxon>
        <taxon>Dikarya</taxon>
        <taxon>Basidiomycota</taxon>
        <taxon>Agaricomycotina</taxon>
        <taxon>Tremellomycetes</taxon>
        <taxon>Filobasidiales</taxon>
        <taxon>Filobasidiaceae</taxon>
        <taxon>Naganishia</taxon>
    </lineage>
</organism>
<dbReference type="Proteomes" id="UP001234202">
    <property type="component" value="Unassembled WGS sequence"/>
</dbReference>
<comment type="caution">
    <text evidence="1">The sequence shown here is derived from an EMBL/GenBank/DDBJ whole genome shotgun (WGS) entry which is preliminary data.</text>
</comment>
<dbReference type="EMBL" id="JASBWV010000014">
    <property type="protein sequence ID" value="KAJ9122763.1"/>
    <property type="molecule type" value="Genomic_DNA"/>
</dbReference>
<keyword evidence="2" id="KW-1185">Reference proteome</keyword>
<gene>
    <name evidence="1" type="ORF">QFC24_004193</name>
</gene>
<sequence length="124" mass="13825">MDANQQNIYHNPPLPLVESQAGQAQRQGPEQTEVPLQTAFANTAETQAGGLQELLDALRHALKDDSQTSAFKQFSRVQEQFSRVQEQARNHESPLPIGRPVLQVMPSVIRQPHYSAQSRPCTVI</sequence>
<reference evidence="1" key="1">
    <citation type="submission" date="2023-04" db="EMBL/GenBank/DDBJ databases">
        <title>Draft Genome sequencing of Naganishia species isolated from polar environments using Oxford Nanopore Technology.</title>
        <authorList>
            <person name="Leo P."/>
            <person name="Venkateswaran K."/>
        </authorList>
    </citation>
    <scope>NUCLEOTIDE SEQUENCE</scope>
    <source>
        <strain evidence="1">DBVPG 5303</strain>
    </source>
</reference>
<evidence type="ECO:0000313" key="1">
    <source>
        <dbReference type="EMBL" id="KAJ9122763.1"/>
    </source>
</evidence>
<accession>A0ACC2XGK3</accession>
<name>A0ACC2XGK3_9TREE</name>